<dbReference type="OrthoDB" id="9134227at2"/>
<dbReference type="STRING" id="442562.Rumeso_04075"/>
<keyword evidence="3" id="KW-1185">Reference proteome</keyword>
<sequence>MKPIGKIRRSQVLTGNGPGAIIDFRGENGAPVSVVAAGLEAWDKLAIKKGLLNDQRIHHEPLQARLQVNGFRLPPVGDEKVGREKRPRLLPAYRFPDWHVCPKCNFLQRSRLWSSEIGKPELWCPSCSSGRGKRIKKVYAVPVRFIVTCPAGHLQDFPWMSWPKHAEACSRKKALKLVGEGAGLKGLKVHCTECKAERDLDGALSPGALGKISCDGRSLWLKMQPEPCNHPPVAIQRGASNAYFPVIESALDVPPFGGSFREMLEDFWPDIIALDDRAQLPDFVRKRIHPLWPEPDTRPEDLTARILTLLTMLDNKTGDLRPNEHLMLRSGGPDGEEFPEFQISPQAIPNDLTGVLDNVVSVERLREVRALKAFTRLSPVEAADNSAFVAPLSEKKLNWLPAIEVRGEGIFINFDETAVLSWENAPDVADRAAKAHNAAERAWQDHNGSDRPFPMTISARLLLIHTTAHALSERLSLDSGYSTASIRERLYVSPGPGGMCGFLLYTSAPDSDGTLGGLSRKGRTSEIGPILLAALRDLEWCSSDPLCSSGILSLSEGSGSSACHCCTFLPETSCEHFNRHLDRGMLVGTPENPGLGFFRKVLNGRP</sequence>
<dbReference type="InterPro" id="IPR047721">
    <property type="entry name" value="DrmB"/>
</dbReference>
<dbReference type="HOGENOM" id="CLU_020062_0_0_5"/>
<dbReference type="NCBIfam" id="NF038324">
    <property type="entry name" value="DrmB_fam"/>
    <property type="match status" value="1"/>
</dbReference>
<dbReference type="PATRIC" id="fig|442562.3.peg.4019"/>
<proteinExistence type="predicted"/>
<evidence type="ECO:0000313" key="2">
    <source>
        <dbReference type="EMBL" id="EYD74390.1"/>
    </source>
</evidence>
<reference evidence="2 3" key="1">
    <citation type="submission" date="2013-02" db="EMBL/GenBank/DDBJ databases">
        <authorList>
            <person name="Fiebig A."/>
            <person name="Goeker M."/>
            <person name="Klenk H.-P.P."/>
        </authorList>
    </citation>
    <scope>NUCLEOTIDE SEQUENCE [LARGE SCALE GENOMIC DNA]</scope>
    <source>
        <strain evidence="2 3">DSM 19309</strain>
    </source>
</reference>
<name>A0A017HJ83_9RHOB</name>
<protein>
    <recommendedName>
        <fullName evidence="1">MrfA-like Zn-binding domain-containing protein</fullName>
    </recommendedName>
</protein>
<dbReference type="Proteomes" id="UP000019666">
    <property type="component" value="Unassembled WGS sequence"/>
</dbReference>
<dbReference type="RefSeq" id="WP_037280202.1">
    <property type="nucleotide sequence ID" value="NZ_KK088571.1"/>
</dbReference>
<evidence type="ECO:0000259" key="1">
    <source>
        <dbReference type="Pfam" id="PF09369"/>
    </source>
</evidence>
<evidence type="ECO:0000313" key="3">
    <source>
        <dbReference type="Proteomes" id="UP000019666"/>
    </source>
</evidence>
<accession>A0A017HJ83</accession>
<dbReference type="AlphaFoldDB" id="A0A017HJ83"/>
<gene>
    <name evidence="2" type="ORF">Rumeso_04075</name>
</gene>
<dbReference type="InterPro" id="IPR018973">
    <property type="entry name" value="MZB"/>
</dbReference>
<dbReference type="EMBL" id="AOSK01000116">
    <property type="protein sequence ID" value="EYD74390.1"/>
    <property type="molecule type" value="Genomic_DNA"/>
</dbReference>
<comment type="caution">
    <text evidence="2">The sequence shown here is derived from an EMBL/GenBank/DDBJ whole genome shotgun (WGS) entry which is preliminary data.</text>
</comment>
<feature type="domain" description="MrfA-like Zn-binding" evidence="1">
    <location>
        <begin position="468"/>
        <end position="567"/>
    </location>
</feature>
<organism evidence="2 3">
    <name type="scientific">Rubellimicrobium mesophilum DSM 19309</name>
    <dbReference type="NCBI Taxonomy" id="442562"/>
    <lineage>
        <taxon>Bacteria</taxon>
        <taxon>Pseudomonadati</taxon>
        <taxon>Pseudomonadota</taxon>
        <taxon>Alphaproteobacteria</taxon>
        <taxon>Rhodobacterales</taxon>
        <taxon>Roseobacteraceae</taxon>
        <taxon>Rubellimicrobium</taxon>
    </lineage>
</organism>
<dbReference type="Pfam" id="PF09369">
    <property type="entry name" value="MZB"/>
    <property type="match status" value="1"/>
</dbReference>